<dbReference type="SUPFAM" id="SSF52402">
    <property type="entry name" value="Adenine nucleotide alpha hydrolases-like"/>
    <property type="match status" value="1"/>
</dbReference>
<dbReference type="PANTHER" id="PTHR46268">
    <property type="entry name" value="STRESS RESPONSE PROTEIN NHAX"/>
    <property type="match status" value="1"/>
</dbReference>
<dbReference type="AlphaFoldDB" id="A0A127PQQ6"/>
<proteinExistence type="inferred from homology"/>
<dbReference type="OrthoDB" id="5295044at2"/>
<dbReference type="InterPro" id="IPR006016">
    <property type="entry name" value="UspA"/>
</dbReference>
<accession>A0A127PQQ6</accession>
<dbReference type="CDD" id="cd00293">
    <property type="entry name" value="USP-like"/>
    <property type="match status" value="1"/>
</dbReference>
<dbReference type="EMBL" id="CP013235">
    <property type="protein sequence ID" value="AMP10041.1"/>
    <property type="molecule type" value="Genomic_DNA"/>
</dbReference>
<dbReference type="InterPro" id="IPR014729">
    <property type="entry name" value="Rossmann-like_a/b/a_fold"/>
</dbReference>
<name>A0A127PQQ6_9BURK</name>
<keyword evidence="4" id="KW-1185">Reference proteome</keyword>
<feature type="domain" description="UspA" evidence="2">
    <location>
        <begin position="1"/>
        <end position="145"/>
    </location>
</feature>
<dbReference type="Pfam" id="PF00582">
    <property type="entry name" value="Usp"/>
    <property type="match status" value="1"/>
</dbReference>
<evidence type="ECO:0000256" key="1">
    <source>
        <dbReference type="ARBA" id="ARBA00008791"/>
    </source>
</evidence>
<dbReference type="InterPro" id="IPR006015">
    <property type="entry name" value="Universal_stress_UspA"/>
</dbReference>
<sequence>MFKHLLLPTDGSLASEIAIHFAMPFAKEINARVTGVYVIPEYHVIADQFAMAACTKEQFDIESTALTLEFLAVIEREARQAGVICDTEYVVSAHPHEAIIKLAADKECDLIVMASHGRTGVRALMLGSETQKVLTHSRIPVLVLR</sequence>
<organism evidence="3 4">
    <name type="scientific">Collimonas arenae</name>
    <dbReference type="NCBI Taxonomy" id="279058"/>
    <lineage>
        <taxon>Bacteria</taxon>
        <taxon>Pseudomonadati</taxon>
        <taxon>Pseudomonadota</taxon>
        <taxon>Betaproteobacteria</taxon>
        <taxon>Burkholderiales</taxon>
        <taxon>Oxalobacteraceae</taxon>
        <taxon>Collimonas</taxon>
    </lineage>
</organism>
<dbReference type="Proteomes" id="UP000071778">
    <property type="component" value="Chromosome"/>
</dbReference>
<protein>
    <submittedName>
        <fullName evidence="3">Universal stress family protein</fullName>
    </submittedName>
</protein>
<dbReference type="RefSeq" id="WP_061533406.1">
    <property type="nucleotide sequence ID" value="NZ_CP013233.1"/>
</dbReference>
<reference evidence="3 4" key="1">
    <citation type="submission" date="2015-11" db="EMBL/GenBank/DDBJ databases">
        <title>Exploring the genomic traits of fungus-feeding bacterial genus Collimonas.</title>
        <authorList>
            <person name="Song C."/>
            <person name="Schmidt R."/>
            <person name="de Jager V."/>
            <person name="Krzyzanowska D."/>
            <person name="Jongedijk E."/>
            <person name="Cankar K."/>
            <person name="Beekwilder J."/>
            <person name="van Veen A."/>
            <person name="de Boer W."/>
            <person name="van Veen J.A."/>
            <person name="Garbeva P."/>
        </authorList>
    </citation>
    <scope>NUCLEOTIDE SEQUENCE [LARGE SCALE GENOMIC DNA]</scope>
    <source>
        <strain evidence="3 4">Ter282</strain>
    </source>
</reference>
<dbReference type="PANTHER" id="PTHR46268:SF15">
    <property type="entry name" value="UNIVERSAL STRESS PROTEIN HP_0031"/>
    <property type="match status" value="1"/>
</dbReference>
<dbReference type="Gene3D" id="3.40.50.620">
    <property type="entry name" value="HUPs"/>
    <property type="match status" value="1"/>
</dbReference>
<evidence type="ECO:0000313" key="3">
    <source>
        <dbReference type="EMBL" id="AMP10041.1"/>
    </source>
</evidence>
<comment type="similarity">
    <text evidence="1">Belongs to the universal stress protein A family.</text>
</comment>
<evidence type="ECO:0000259" key="2">
    <source>
        <dbReference type="Pfam" id="PF00582"/>
    </source>
</evidence>
<evidence type="ECO:0000313" key="4">
    <source>
        <dbReference type="Proteomes" id="UP000071778"/>
    </source>
</evidence>
<gene>
    <name evidence="3" type="ORF">CAter282_2291</name>
</gene>
<dbReference type="PATRIC" id="fig|279058.17.peg.2465"/>
<dbReference type="PRINTS" id="PR01438">
    <property type="entry name" value="UNVRSLSTRESS"/>
</dbReference>